<dbReference type="InterPro" id="IPR005666">
    <property type="entry name" value="Sulph_transpt1"/>
</dbReference>
<dbReference type="Gene3D" id="2.40.50.140">
    <property type="entry name" value="Nucleic acid-binding proteins"/>
    <property type="match status" value="1"/>
</dbReference>
<dbReference type="RefSeq" id="WP_183569083.1">
    <property type="nucleotide sequence ID" value="NZ_CBCSLB010000019.1"/>
</dbReference>
<feature type="domain" description="ABC transporter" evidence="10">
    <location>
        <begin position="3"/>
        <end position="233"/>
    </location>
</feature>
<dbReference type="Gene3D" id="3.40.50.300">
    <property type="entry name" value="P-loop containing nucleotide triphosphate hydrolases"/>
    <property type="match status" value="1"/>
</dbReference>
<keyword evidence="2" id="KW-0547">Nucleotide-binding</keyword>
<proteinExistence type="predicted"/>
<dbReference type="AlphaFoldDB" id="A0A7W5CBZ1"/>
<evidence type="ECO:0000256" key="5">
    <source>
        <dbReference type="ARBA" id="ARBA00023032"/>
    </source>
</evidence>
<evidence type="ECO:0000256" key="3">
    <source>
        <dbReference type="ARBA" id="ARBA00022840"/>
    </source>
</evidence>
<dbReference type="EMBL" id="JACHXW010000019">
    <property type="protein sequence ID" value="MBB3154906.1"/>
    <property type="molecule type" value="Genomic_DNA"/>
</dbReference>
<sequence>MHIEVRNLNKNFGDFHAVKDVSFEIEKGHLIGLLGPSGGGKTSILRMLAGLESPSSGDIIFHGKRVNDLPPQERGIGFVFQNYALFKHMTVYDNIAFGLKVKKQSKEQIRERVMYLVELTGLKGFEHRYAHQLSGGQRQRVAFARALAPEPQLLLLDEPFAAIDAKIRTELRTWLKEMIERVGITSIFVTHDQEEAIEVADEIMIISKGKLEQKGSPWDIYKNPETPFVASFIGESTIVDNISQLKGFEDAASRPGTKALIRPEYIEIGKPGEIRLASATLPGKVKHLHFRGSEWMVELLVGDTKLITYRSLEKEVLHPGDDVSVLVHRAYLFNDNDSWIAENTLKVDPMPIHI</sequence>
<keyword evidence="3 11" id="KW-0067">ATP-binding</keyword>
<dbReference type="SUPFAM" id="SSF50331">
    <property type="entry name" value="MOP-like"/>
    <property type="match status" value="1"/>
</dbReference>
<evidence type="ECO:0000256" key="7">
    <source>
        <dbReference type="ARBA" id="ARBA00063934"/>
    </source>
</evidence>
<gene>
    <name evidence="11" type="ORF">FHS16_004988</name>
</gene>
<evidence type="ECO:0000256" key="9">
    <source>
        <dbReference type="ARBA" id="ARBA00070305"/>
    </source>
</evidence>
<evidence type="ECO:0000256" key="2">
    <source>
        <dbReference type="ARBA" id="ARBA00022741"/>
    </source>
</evidence>
<evidence type="ECO:0000256" key="8">
    <source>
        <dbReference type="ARBA" id="ARBA00066388"/>
    </source>
</evidence>
<dbReference type="InterPro" id="IPR008995">
    <property type="entry name" value="Mo/tungstate-bd_C_term_dom"/>
</dbReference>
<dbReference type="GO" id="GO:0043190">
    <property type="term" value="C:ATP-binding cassette (ABC) transporter complex"/>
    <property type="evidence" value="ECO:0007669"/>
    <property type="project" value="InterPro"/>
</dbReference>
<dbReference type="Pfam" id="PF00005">
    <property type="entry name" value="ABC_tran"/>
    <property type="match status" value="1"/>
</dbReference>
<dbReference type="GO" id="GO:0005524">
    <property type="term" value="F:ATP binding"/>
    <property type="evidence" value="ECO:0007669"/>
    <property type="project" value="UniProtKB-KW"/>
</dbReference>
<dbReference type="GO" id="GO:0015418">
    <property type="term" value="F:ABC-type quaternary ammonium compound transporting activity"/>
    <property type="evidence" value="ECO:0007669"/>
    <property type="project" value="UniProtKB-EC"/>
</dbReference>
<dbReference type="NCBIfam" id="TIGR00968">
    <property type="entry name" value="3a0106s01"/>
    <property type="match status" value="1"/>
</dbReference>
<keyword evidence="4" id="KW-1278">Translocase</keyword>
<accession>A0A7W5CBZ1</accession>
<dbReference type="InterPro" id="IPR003593">
    <property type="entry name" value="AAA+_ATPase"/>
</dbReference>
<dbReference type="SUPFAM" id="SSF52540">
    <property type="entry name" value="P-loop containing nucleoside triphosphate hydrolases"/>
    <property type="match status" value="1"/>
</dbReference>
<evidence type="ECO:0000256" key="4">
    <source>
        <dbReference type="ARBA" id="ARBA00022967"/>
    </source>
</evidence>
<dbReference type="InterPro" id="IPR003439">
    <property type="entry name" value="ABC_transporter-like_ATP-bd"/>
</dbReference>
<dbReference type="FunFam" id="3.40.50.300:FF:000425">
    <property type="entry name" value="Probable ABC transporter, ATP-binding subunit"/>
    <property type="match status" value="1"/>
</dbReference>
<dbReference type="InterPro" id="IPR013611">
    <property type="entry name" value="Transp-assoc_OB_typ2"/>
</dbReference>
<evidence type="ECO:0000313" key="12">
    <source>
        <dbReference type="Proteomes" id="UP000518605"/>
    </source>
</evidence>
<dbReference type="GO" id="GO:0016887">
    <property type="term" value="F:ATP hydrolysis activity"/>
    <property type="evidence" value="ECO:0007669"/>
    <property type="project" value="InterPro"/>
</dbReference>
<dbReference type="InterPro" id="IPR027417">
    <property type="entry name" value="P-loop_NTPase"/>
</dbReference>
<dbReference type="Pfam" id="PF08402">
    <property type="entry name" value="TOBE_2"/>
    <property type="match status" value="1"/>
</dbReference>
<name>A0A7W5CBZ1_9BACL</name>
<comment type="catalytic activity">
    <reaction evidence="6">
        <text>a quaternary ammonium(out) + ATP + H2O = a quaternary ammonium(in) + ADP + phosphate + H(+)</text>
        <dbReference type="Rhea" id="RHEA:11036"/>
        <dbReference type="ChEBI" id="CHEBI:15377"/>
        <dbReference type="ChEBI" id="CHEBI:15378"/>
        <dbReference type="ChEBI" id="CHEBI:30616"/>
        <dbReference type="ChEBI" id="CHEBI:35267"/>
        <dbReference type="ChEBI" id="CHEBI:43474"/>
        <dbReference type="ChEBI" id="CHEBI:456216"/>
        <dbReference type="EC" id="7.6.2.9"/>
    </reaction>
</comment>
<dbReference type="InterPro" id="IPR017871">
    <property type="entry name" value="ABC_transporter-like_CS"/>
</dbReference>
<dbReference type="SMART" id="SM00382">
    <property type="entry name" value="AAA"/>
    <property type="match status" value="1"/>
</dbReference>
<evidence type="ECO:0000256" key="6">
    <source>
        <dbReference type="ARBA" id="ARBA00052482"/>
    </source>
</evidence>
<dbReference type="PROSITE" id="PS50893">
    <property type="entry name" value="ABC_TRANSPORTER_2"/>
    <property type="match status" value="1"/>
</dbReference>
<dbReference type="InterPro" id="IPR012340">
    <property type="entry name" value="NA-bd_OB-fold"/>
</dbReference>
<dbReference type="InterPro" id="IPR050093">
    <property type="entry name" value="ABC_SmlMolc_Importer"/>
</dbReference>
<comment type="subunit">
    <text evidence="7">The complex is composed of two ATP-binding proteins (OpuCA), two transmembrane proteins (OpuCB and OpuCD) and a solute-binding protein (OpuCC).</text>
</comment>
<protein>
    <recommendedName>
        <fullName evidence="9">Carnitine transport ATP-binding protein OpuCA</fullName>
        <ecNumber evidence="8">7.6.2.9</ecNumber>
    </recommendedName>
</protein>
<evidence type="ECO:0000259" key="10">
    <source>
        <dbReference type="PROSITE" id="PS50893"/>
    </source>
</evidence>
<dbReference type="PANTHER" id="PTHR42781">
    <property type="entry name" value="SPERMIDINE/PUTRESCINE IMPORT ATP-BINDING PROTEIN POTA"/>
    <property type="match status" value="1"/>
</dbReference>
<keyword evidence="1" id="KW-0813">Transport</keyword>
<dbReference type="PROSITE" id="PS00211">
    <property type="entry name" value="ABC_TRANSPORTER_1"/>
    <property type="match status" value="1"/>
</dbReference>
<comment type="caution">
    <text evidence="11">The sequence shown here is derived from an EMBL/GenBank/DDBJ whole genome shotgun (WGS) entry which is preliminary data.</text>
</comment>
<keyword evidence="5" id="KW-0764">Sulfate transport</keyword>
<evidence type="ECO:0000313" key="11">
    <source>
        <dbReference type="EMBL" id="MBB3154906.1"/>
    </source>
</evidence>
<dbReference type="GO" id="GO:0015419">
    <property type="term" value="F:ABC-type sulfate transporter activity"/>
    <property type="evidence" value="ECO:0007669"/>
    <property type="project" value="InterPro"/>
</dbReference>
<evidence type="ECO:0000256" key="1">
    <source>
        <dbReference type="ARBA" id="ARBA00022448"/>
    </source>
</evidence>
<keyword evidence="12" id="KW-1185">Reference proteome</keyword>
<dbReference type="Proteomes" id="UP000518605">
    <property type="component" value="Unassembled WGS sequence"/>
</dbReference>
<dbReference type="EC" id="7.6.2.9" evidence="8"/>
<organism evidence="11 12">
    <name type="scientific">Paenibacillus endophyticus</name>
    <dbReference type="NCBI Taxonomy" id="1294268"/>
    <lineage>
        <taxon>Bacteria</taxon>
        <taxon>Bacillati</taxon>
        <taxon>Bacillota</taxon>
        <taxon>Bacilli</taxon>
        <taxon>Bacillales</taxon>
        <taxon>Paenibacillaceae</taxon>
        <taxon>Paenibacillus</taxon>
    </lineage>
</organism>
<reference evidence="11 12" key="1">
    <citation type="submission" date="2020-08" db="EMBL/GenBank/DDBJ databases">
        <title>Genomic Encyclopedia of Type Strains, Phase III (KMG-III): the genomes of soil and plant-associated and newly described type strains.</title>
        <authorList>
            <person name="Whitman W."/>
        </authorList>
    </citation>
    <scope>NUCLEOTIDE SEQUENCE [LARGE SCALE GENOMIC DNA]</scope>
    <source>
        <strain evidence="11 12">CECT 8234</strain>
    </source>
</reference>
<dbReference type="PANTHER" id="PTHR42781:SF4">
    <property type="entry name" value="SPERMIDINE_PUTRESCINE IMPORT ATP-BINDING PROTEIN POTA"/>
    <property type="match status" value="1"/>
</dbReference>